<feature type="domain" description="Glycosyltransferase 2-like" evidence="5">
    <location>
        <begin position="5"/>
        <end position="174"/>
    </location>
</feature>
<dbReference type="Proteomes" id="UP000012179">
    <property type="component" value="Chromosome"/>
</dbReference>
<dbReference type="OrthoDB" id="9771846at2"/>
<evidence type="ECO:0000259" key="5">
    <source>
        <dbReference type="Pfam" id="PF00535"/>
    </source>
</evidence>
<evidence type="ECO:0000256" key="1">
    <source>
        <dbReference type="ARBA" id="ARBA00006739"/>
    </source>
</evidence>
<dbReference type="RefSeq" id="WP_004180534.1">
    <property type="nucleotide sequence ID" value="NZ_CP021106.3"/>
</dbReference>
<dbReference type="EMBL" id="CP021106">
    <property type="protein sequence ID" value="ARO86366.1"/>
    <property type="molecule type" value="Genomic_DNA"/>
</dbReference>
<keyword evidence="4" id="KW-0812">Transmembrane</keyword>
<keyword evidence="3 6" id="KW-0808">Transferase</keyword>
<sequence>MQIAVVIVTWNSSRLLGNVLNALNHQTLYPDKVLIIDNNSKDVDEVMKITKKYSFCELLRMQKNTGFASANNIAIDRCCDFKYLALLNPDAFPEPDWLEQLLTAANAYPEVAAFGSRQLRHDNPNILDGIGDCYHISGRVWRERRGEQQRQDDLVDREIFSPCAAADLYRRQILVDVGGFDEDFFCYLEDVDLGFRLRLAGHKARYVPGAVVHHIGSATTGGQHSDFSVYYGHRNLVWTFIKNMPGVLFWILLPLHVLLNFVTIIYFISRGQGKVIWKAKQDAIKGIPKMWRKRHSIQIGRRASIIDIWRVLDKGLN</sequence>
<evidence type="ECO:0000256" key="2">
    <source>
        <dbReference type="ARBA" id="ARBA00022676"/>
    </source>
</evidence>
<proteinExistence type="inferred from homology"/>
<keyword evidence="4" id="KW-0472">Membrane</keyword>
<evidence type="ECO:0000313" key="6">
    <source>
        <dbReference type="EMBL" id="ARO86366.1"/>
    </source>
</evidence>
<dbReference type="GO" id="GO:0016757">
    <property type="term" value="F:glycosyltransferase activity"/>
    <property type="evidence" value="ECO:0007669"/>
    <property type="project" value="UniProtKB-KW"/>
</dbReference>
<dbReference type="Pfam" id="PF00535">
    <property type="entry name" value="Glycos_transf_2"/>
    <property type="match status" value="1"/>
</dbReference>
<dbReference type="InterPro" id="IPR001173">
    <property type="entry name" value="Glyco_trans_2-like"/>
</dbReference>
<dbReference type="CDD" id="cd04186">
    <property type="entry name" value="GT_2_like_c"/>
    <property type="match status" value="1"/>
</dbReference>
<dbReference type="AlphaFoldDB" id="A0A1W6SKP0"/>
<feature type="transmembrane region" description="Helical" evidence="4">
    <location>
        <begin position="247"/>
        <end position="268"/>
    </location>
</feature>
<comment type="similarity">
    <text evidence="1">Belongs to the glycosyltransferase 2 family.</text>
</comment>
<reference evidence="6 7" key="1">
    <citation type="journal article" date="2015" name="Int. J. Syst. Evol. Microbiol.">
        <title>Nitrosospira lacus sp. nov., a psychrotolerant, ammonia-oxidizing bacterium from sandy lake sediment.</title>
        <authorList>
            <person name="Urakawa H."/>
            <person name="Garcia J.C."/>
            <person name="Nielsen J.L."/>
            <person name="Le V.Q."/>
            <person name="Kozlowski J.A."/>
            <person name="Stein L.Y."/>
            <person name="Lim C.K."/>
            <person name="Pommerening-Roser A."/>
            <person name="Martens-Habbena W."/>
            <person name="Stahl D.A."/>
            <person name="Klotz M.G."/>
        </authorList>
    </citation>
    <scope>NUCLEOTIDE SEQUENCE [LARGE SCALE GENOMIC DNA]</scope>
    <source>
        <strain evidence="6 7">APG3</strain>
    </source>
</reference>
<evidence type="ECO:0000256" key="4">
    <source>
        <dbReference type="SAM" id="Phobius"/>
    </source>
</evidence>
<dbReference type="PANTHER" id="PTHR43179:SF12">
    <property type="entry name" value="GALACTOFURANOSYLTRANSFERASE GLFT2"/>
    <property type="match status" value="1"/>
</dbReference>
<dbReference type="eggNOG" id="COG1216">
    <property type="taxonomic scope" value="Bacteria"/>
</dbReference>
<dbReference type="InterPro" id="IPR029044">
    <property type="entry name" value="Nucleotide-diphossugar_trans"/>
</dbReference>
<evidence type="ECO:0000313" key="7">
    <source>
        <dbReference type="Proteomes" id="UP000012179"/>
    </source>
</evidence>
<name>A0A1W6SKP0_9PROT</name>
<accession>A0A1W6SKP0</accession>
<gene>
    <name evidence="6" type="ORF">EBAPG3_000425</name>
</gene>
<keyword evidence="2" id="KW-0328">Glycosyltransferase</keyword>
<dbReference type="KEGG" id="nlc:EBAPG3_000425"/>
<organism evidence="6 7">
    <name type="scientific">Nitrosospira lacus</name>
    <dbReference type="NCBI Taxonomy" id="1288494"/>
    <lineage>
        <taxon>Bacteria</taxon>
        <taxon>Pseudomonadati</taxon>
        <taxon>Pseudomonadota</taxon>
        <taxon>Betaproteobacteria</taxon>
        <taxon>Nitrosomonadales</taxon>
        <taxon>Nitrosomonadaceae</taxon>
        <taxon>Nitrosospira</taxon>
    </lineage>
</organism>
<protein>
    <submittedName>
        <fullName evidence="6">Glycosyltransferase</fullName>
    </submittedName>
</protein>
<dbReference type="Gene3D" id="3.90.550.10">
    <property type="entry name" value="Spore Coat Polysaccharide Biosynthesis Protein SpsA, Chain A"/>
    <property type="match status" value="1"/>
</dbReference>
<evidence type="ECO:0000256" key="3">
    <source>
        <dbReference type="ARBA" id="ARBA00022679"/>
    </source>
</evidence>
<dbReference type="SUPFAM" id="SSF53448">
    <property type="entry name" value="Nucleotide-diphospho-sugar transferases"/>
    <property type="match status" value="1"/>
</dbReference>
<keyword evidence="7" id="KW-1185">Reference proteome</keyword>
<dbReference type="PANTHER" id="PTHR43179">
    <property type="entry name" value="RHAMNOSYLTRANSFERASE WBBL"/>
    <property type="match status" value="1"/>
</dbReference>
<keyword evidence="4" id="KW-1133">Transmembrane helix</keyword>